<protein>
    <submittedName>
        <fullName evidence="1">Uncharacterized protein</fullName>
    </submittedName>
</protein>
<name>A0A6M3AJE9_9CAUD</name>
<dbReference type="EMBL" id="MN651570">
    <property type="protein sequence ID" value="QGK90349.1"/>
    <property type="molecule type" value="Genomic_DNA"/>
</dbReference>
<proteinExistence type="predicted"/>
<reference evidence="1 2" key="1">
    <citation type="submission" date="2019-11" db="EMBL/GenBank/DDBJ databases">
        <authorList>
            <person name="Popova A.V."/>
            <person name="Shneider M.M."/>
            <person name="Mikhailova Y.V."/>
            <person name="Shagin D.A."/>
        </authorList>
    </citation>
    <scope>NUCLEOTIDE SEQUENCE [LARGE SCALE GENOMIC DNA]</scope>
</reference>
<dbReference type="Proteomes" id="UP000503028">
    <property type="component" value="Segment"/>
</dbReference>
<evidence type="ECO:0000313" key="2">
    <source>
        <dbReference type="Proteomes" id="UP000503028"/>
    </source>
</evidence>
<gene>
    <name evidence="1" type="ORF">APK89_01</name>
</gene>
<organism evidence="1 2">
    <name type="scientific">Acinetobacter phage vB_AbaP_APK89</name>
    <dbReference type="NCBI Taxonomy" id="2675228"/>
    <lineage>
        <taxon>Viruses</taxon>
        <taxon>Duplodnaviria</taxon>
        <taxon>Heunggongvirae</taxon>
        <taxon>Uroviricota</taxon>
        <taxon>Caudoviricetes</taxon>
        <taxon>Autographivirales</taxon>
        <taxon>Autoscriptoviridae</taxon>
        <taxon>Beijerinckvirinae</taxon>
        <taxon>Friunavirus</taxon>
        <taxon>Friunavirus APK89</taxon>
    </lineage>
</organism>
<keyword evidence="2" id="KW-1185">Reference proteome</keyword>
<evidence type="ECO:0000313" key="1">
    <source>
        <dbReference type="EMBL" id="QGK90349.1"/>
    </source>
</evidence>
<sequence length="56" mass="6574">MDDLYVILQRYQADIEFTIDIDKAITDFNNDAERTDYGIIHDAYAFFDHYSFSVSA</sequence>
<accession>A0A6M3AJE9</accession>